<evidence type="ECO:0008006" key="5">
    <source>
        <dbReference type="Google" id="ProtNLM"/>
    </source>
</evidence>
<dbReference type="SUPFAM" id="SSF103473">
    <property type="entry name" value="MFS general substrate transporter"/>
    <property type="match status" value="1"/>
</dbReference>
<dbReference type="Proteomes" id="UP000024837">
    <property type="component" value="Unassembled WGS sequence"/>
</dbReference>
<organism evidence="3 4">
    <name type="scientific">Drechslerella stenobrocha 248</name>
    <dbReference type="NCBI Taxonomy" id="1043628"/>
    <lineage>
        <taxon>Eukaryota</taxon>
        <taxon>Fungi</taxon>
        <taxon>Dikarya</taxon>
        <taxon>Ascomycota</taxon>
        <taxon>Pezizomycotina</taxon>
        <taxon>Orbiliomycetes</taxon>
        <taxon>Orbiliales</taxon>
        <taxon>Orbiliaceae</taxon>
        <taxon>Drechslerella</taxon>
    </lineage>
</organism>
<sequence>MWPHRRLVNTLTPVREESVSSKQRGGRDTPHRSDSNEMEPTDLSNGASAGLGESGSPTAADGRKRGANVATENQALDSGILIGENSTAMASPTLGDEKQTEEEKYATYIKYVYMSAALGTTIESFAILAPLLLTTFFSLAQDISAPDSTGRVSLVPVMFLKAAIFFGIPVGNILATSLSRRYNQKDITNGFLALIFFSVLAMTLTGDGRSIDFVSIVIFWRALIGVGVGGCRGANALASVRITKPKWRGCRMAYISAHSAMGYSSVFIAGISAVGFWRSGLSKSSRCDAECRTQLDKSWRMLSGALLITVAVAFFARMRASSTAPHPNNTSRVILKFSPSFTQFASAYRKAPRYLWPLLFMCCITFPSSVMFYGMLLNLTSILERAGFLQSLQNSSTVAEYLHRVITGWAILASAGIVAGQSSRLDGIRIAWIVSAGSLLLGFLGAFGLVETARKEIGVIEGEVYGDWGKWDDRRKMRPEQRMQQDEES</sequence>
<feature type="transmembrane region" description="Helical" evidence="2">
    <location>
        <begin position="153"/>
        <end position="175"/>
    </location>
</feature>
<keyword evidence="2" id="KW-0812">Transmembrane</keyword>
<gene>
    <name evidence="3" type="ORF">DRE_04934</name>
</gene>
<keyword evidence="4" id="KW-1185">Reference proteome</keyword>
<feature type="region of interest" description="Disordered" evidence="1">
    <location>
        <begin position="1"/>
        <end position="69"/>
    </location>
</feature>
<reference evidence="3 4" key="1">
    <citation type="submission" date="2013-05" db="EMBL/GenBank/DDBJ databases">
        <title>Drechslerella stenobrocha genome reveals carnivorous origination and mechanical trapping mechanism of predatory fungi.</title>
        <authorList>
            <person name="Liu X."/>
            <person name="Zhang W."/>
            <person name="Liu K."/>
        </authorList>
    </citation>
    <scope>NUCLEOTIDE SEQUENCE [LARGE SCALE GENOMIC DNA]</scope>
    <source>
        <strain evidence="3 4">248</strain>
    </source>
</reference>
<dbReference type="InterPro" id="IPR036259">
    <property type="entry name" value="MFS_trans_sf"/>
</dbReference>
<feature type="transmembrane region" description="Helical" evidence="2">
    <location>
        <begin position="187"/>
        <end position="205"/>
    </location>
</feature>
<feature type="transmembrane region" description="Helical" evidence="2">
    <location>
        <begin position="298"/>
        <end position="316"/>
    </location>
</feature>
<evidence type="ECO:0000256" key="1">
    <source>
        <dbReference type="SAM" id="MobiDB-lite"/>
    </source>
</evidence>
<keyword evidence="2" id="KW-1133">Transmembrane helix</keyword>
<protein>
    <recommendedName>
        <fullName evidence="5">Major facilitator superfamily (MFS) profile domain-containing protein</fullName>
    </recommendedName>
</protein>
<feature type="transmembrane region" description="Helical" evidence="2">
    <location>
        <begin position="252"/>
        <end position="278"/>
    </location>
</feature>
<evidence type="ECO:0000256" key="2">
    <source>
        <dbReference type="SAM" id="Phobius"/>
    </source>
</evidence>
<feature type="transmembrane region" description="Helical" evidence="2">
    <location>
        <begin position="211"/>
        <end position="231"/>
    </location>
</feature>
<feature type="transmembrane region" description="Helical" evidence="2">
    <location>
        <begin position="354"/>
        <end position="376"/>
    </location>
</feature>
<dbReference type="OrthoDB" id="433512at2759"/>
<dbReference type="AlphaFoldDB" id="W7I0B7"/>
<accession>W7I0B7</accession>
<name>W7I0B7_9PEZI</name>
<feature type="transmembrane region" description="Helical" evidence="2">
    <location>
        <begin position="111"/>
        <end position="133"/>
    </location>
</feature>
<evidence type="ECO:0000313" key="4">
    <source>
        <dbReference type="Proteomes" id="UP000024837"/>
    </source>
</evidence>
<proteinExistence type="predicted"/>
<feature type="transmembrane region" description="Helical" evidence="2">
    <location>
        <begin position="430"/>
        <end position="450"/>
    </location>
</feature>
<dbReference type="EMBL" id="KI966423">
    <property type="protein sequence ID" value="EWC45927.1"/>
    <property type="molecule type" value="Genomic_DNA"/>
</dbReference>
<dbReference type="HOGENOM" id="CLU_557793_0_0_1"/>
<dbReference type="Gene3D" id="1.20.1250.20">
    <property type="entry name" value="MFS general substrate transporter like domains"/>
    <property type="match status" value="1"/>
</dbReference>
<evidence type="ECO:0000313" key="3">
    <source>
        <dbReference type="EMBL" id="EWC45927.1"/>
    </source>
</evidence>
<feature type="compositionally biased region" description="Basic and acidic residues" evidence="1">
    <location>
        <begin position="14"/>
        <end position="35"/>
    </location>
</feature>
<keyword evidence="2" id="KW-0472">Membrane</keyword>